<dbReference type="Proteomes" id="UP000249282">
    <property type="component" value="Unassembled WGS sequence"/>
</dbReference>
<organism evidence="4 5">
    <name type="scientific">Acinetobacter johnsonii</name>
    <dbReference type="NCBI Taxonomy" id="40214"/>
    <lineage>
        <taxon>Bacteria</taxon>
        <taxon>Pseudomonadati</taxon>
        <taxon>Pseudomonadota</taxon>
        <taxon>Gammaproteobacteria</taxon>
        <taxon>Moraxellales</taxon>
        <taxon>Moraxellaceae</taxon>
        <taxon>Acinetobacter</taxon>
    </lineage>
</organism>
<evidence type="ECO:0000313" key="1">
    <source>
        <dbReference type="EMBL" id="AZN62746.1"/>
    </source>
</evidence>
<dbReference type="RefSeq" id="WP_126034952.1">
    <property type="nucleotide sequence ID" value="NZ_BKWH01000020.1"/>
</dbReference>
<gene>
    <name evidence="1" type="ORF">CFH90_01285</name>
    <name evidence="4" type="ORF">DI542_12915</name>
    <name evidence="2" type="ORF">N5D11_16290</name>
    <name evidence="3" type="ORF">N5J46_14290</name>
</gene>
<reference evidence="2" key="3">
    <citation type="submission" date="2022-09" db="EMBL/GenBank/DDBJ databases">
        <title>Intensive care unit water sources are persistently colonized with multi-drug resistant bacteria and are the site of extensive horizontal gene transfer of antibiotic resistance genes.</title>
        <authorList>
            <person name="Diorio-Toth L."/>
        </authorList>
    </citation>
    <scope>NUCLEOTIDE SEQUENCE</scope>
    <source>
        <strain evidence="3">GD03649</strain>
        <strain evidence="2">GD03851</strain>
    </source>
</reference>
<dbReference type="AlphaFoldDB" id="A0A2W5R9L1"/>
<dbReference type="Proteomes" id="UP001162261">
    <property type="component" value="Unassembled WGS sequence"/>
</dbReference>
<evidence type="ECO:0000313" key="2">
    <source>
        <dbReference type="EMBL" id="MDH0657644.1"/>
    </source>
</evidence>
<evidence type="ECO:0000313" key="5">
    <source>
        <dbReference type="Proteomes" id="UP000249282"/>
    </source>
</evidence>
<evidence type="ECO:0000313" key="4">
    <source>
        <dbReference type="EMBL" id="PZQ86908.1"/>
    </source>
</evidence>
<accession>A0A2W5R9L1</accession>
<dbReference type="EMBL" id="JAOCLH010000033">
    <property type="protein sequence ID" value="MDH2173572.1"/>
    <property type="molecule type" value="Genomic_DNA"/>
</dbReference>
<reference evidence="4 5" key="2">
    <citation type="submission" date="2017-11" db="EMBL/GenBank/DDBJ databases">
        <title>Infants hospitalized years apart are colonized by the same room-sourced microbial strains.</title>
        <authorList>
            <person name="Brooks B."/>
            <person name="Olm M.R."/>
            <person name="Firek B.A."/>
            <person name="Baker R."/>
            <person name="Thomas B.C."/>
            <person name="Morowitz M.J."/>
            <person name="Banfield J.F."/>
        </authorList>
    </citation>
    <scope>NUCLEOTIDE SEQUENCE [LARGE SCALE GENOMIC DNA]</scope>
    <source>
        <strain evidence="4">S2_003_000_R3_20</strain>
    </source>
</reference>
<dbReference type="Proteomes" id="UP000276980">
    <property type="component" value="Chromosome"/>
</dbReference>
<sequence>MTTLEFDLTDPLEESLYNRRIAVQKNDYELYIKQLYKDLGICVKDLEAKAHYAHSQSEDQLSLIIETQLKGMGYKASHDTFHNGHVDIHVQYRHFLWLGEAKIYGSPTKIFEGFLQLTTRYSNSSTDNYHGGLLIYIQDTKLTSIDILNGWKTFVSDEQRKQDHSYEITCSDRTGRNLYFDSTMPHHKSGLEYFIRHMTIDLRHDPQK</sequence>
<reference evidence="1 6" key="1">
    <citation type="submission" date="2017-06" db="EMBL/GenBank/DDBJ databases">
        <title>Complete Genome Sequence of the Carbazole-Degrading Bacterium Acinetobacter johnsonii IC001.</title>
        <authorList>
            <person name="Vejarano F."/>
            <person name="Suzuki-Minakuchi C."/>
            <person name="Ohtsubo Y."/>
            <person name="Tsuda M."/>
            <person name="Okada K."/>
            <person name="Nojiri H."/>
        </authorList>
    </citation>
    <scope>NUCLEOTIDE SEQUENCE [LARGE SCALE GENOMIC DNA]</scope>
    <source>
        <strain evidence="1 6">IC001</strain>
    </source>
</reference>
<protein>
    <submittedName>
        <fullName evidence="4">Uncharacterized protein</fullName>
    </submittedName>
</protein>
<evidence type="ECO:0000313" key="3">
    <source>
        <dbReference type="EMBL" id="MDH2173572.1"/>
    </source>
</evidence>
<dbReference type="EMBL" id="JAOCDR010000074">
    <property type="protein sequence ID" value="MDH0657644.1"/>
    <property type="molecule type" value="Genomic_DNA"/>
</dbReference>
<dbReference type="EMBL" id="CP022298">
    <property type="protein sequence ID" value="AZN62746.1"/>
    <property type="molecule type" value="Genomic_DNA"/>
</dbReference>
<dbReference type="Proteomes" id="UP001161099">
    <property type="component" value="Unassembled WGS sequence"/>
</dbReference>
<proteinExistence type="predicted"/>
<dbReference type="EMBL" id="QFQJ01000076">
    <property type="protein sequence ID" value="PZQ86908.1"/>
    <property type="molecule type" value="Genomic_DNA"/>
</dbReference>
<evidence type="ECO:0000313" key="6">
    <source>
        <dbReference type="Proteomes" id="UP000276980"/>
    </source>
</evidence>
<name>A0A2W5R9L1_ACIJO</name>